<reference evidence="3" key="2">
    <citation type="journal article" date="2021" name="Sci. Rep.">
        <title>The distribution of antibiotic resistance genes in chicken gut microbiota commensals.</title>
        <authorList>
            <person name="Juricova H."/>
            <person name="Matiasovicova J."/>
            <person name="Kubasova T."/>
            <person name="Cejkova D."/>
            <person name="Rychlik I."/>
        </authorList>
    </citation>
    <scope>NUCLEOTIDE SEQUENCE</scope>
    <source>
        <strain evidence="3">An824</strain>
    </source>
</reference>
<dbReference type="EMBL" id="JACJJG010000122">
    <property type="protein sequence ID" value="MBM6674747.1"/>
    <property type="molecule type" value="Genomic_DNA"/>
</dbReference>
<dbReference type="GO" id="GO:0009307">
    <property type="term" value="P:DNA restriction-modification system"/>
    <property type="evidence" value="ECO:0007669"/>
    <property type="project" value="InterPro"/>
</dbReference>
<dbReference type="InterPro" id="IPR052345">
    <property type="entry name" value="Rad_response_metalloprotease"/>
</dbReference>
<dbReference type="Gene3D" id="1.10.10.2910">
    <property type="match status" value="1"/>
</dbReference>
<dbReference type="InterPro" id="IPR010359">
    <property type="entry name" value="IrrE_HExxH"/>
</dbReference>
<dbReference type="InterPro" id="IPR011856">
    <property type="entry name" value="tRNA_endonuc-like_dom_sf"/>
</dbReference>
<dbReference type="AlphaFoldDB" id="A0A938WTA9"/>
<sequence length="361" mass="41758">MNSVKKGDDFELRTYHILRKLLDNNGLEIQLKGQNEFWIVPSSAHIKQKDKKKFPWGDSVINDLTIEGVEKQNDFLILIECKDYGHPVDRGDIAEFNTRIQDLKATKGIFITTNRFQAGAINMAQYHNIALIRVDINDTIIWDLHRIGNRHGMKYLEACEKLCSETLPTTVIALDGADIYSSLSDYFCCILDIIPGPISQYVPYLTNQQIQQSAKDFLCGKDYVIIPDCILMFYIIKNNIAFDYNADCGEFIGKYSFMENKIYVSRLITDEHRKRFTIAHEIGHAILHRKLLKDYISIAQDYDIECLTGRAKWEIRIETQANIFASYLLMPHIPFYKLCDGNKKQIRYSSLLSVLSRQSRM</sequence>
<dbReference type="Pfam" id="PF06114">
    <property type="entry name" value="Peptidase_M78"/>
    <property type="match status" value="1"/>
</dbReference>
<evidence type="ECO:0000313" key="4">
    <source>
        <dbReference type="Proteomes" id="UP000706891"/>
    </source>
</evidence>
<dbReference type="InterPro" id="IPR011335">
    <property type="entry name" value="Restrct_endonuc-II-like"/>
</dbReference>
<organism evidence="3 4">
    <name type="scientific">Marseilla massiliensis</name>
    <dbReference type="NCBI Taxonomy" id="1841864"/>
    <lineage>
        <taxon>Bacteria</taxon>
        <taxon>Pseudomonadati</taxon>
        <taxon>Bacteroidota</taxon>
        <taxon>Bacteroidia</taxon>
        <taxon>Bacteroidales</taxon>
        <taxon>Prevotellaceae</taxon>
        <taxon>Marseilla</taxon>
    </lineage>
</organism>
<dbReference type="InterPro" id="IPR007560">
    <property type="entry name" value="Restrct_endonuc_IV_Mrr"/>
</dbReference>
<dbReference type="Gene3D" id="3.40.1350.10">
    <property type="match status" value="1"/>
</dbReference>
<evidence type="ECO:0000259" key="2">
    <source>
        <dbReference type="Pfam" id="PF06114"/>
    </source>
</evidence>
<comment type="caution">
    <text evidence="3">The sequence shown here is derived from an EMBL/GenBank/DDBJ whole genome shotgun (WGS) entry which is preliminary data.</text>
</comment>
<dbReference type="GO" id="GO:0004519">
    <property type="term" value="F:endonuclease activity"/>
    <property type="evidence" value="ECO:0007669"/>
    <property type="project" value="InterPro"/>
</dbReference>
<dbReference type="RefSeq" id="WP_205105837.1">
    <property type="nucleotide sequence ID" value="NZ_JACJJG010000122.1"/>
</dbReference>
<feature type="domain" description="Restriction endonuclease type IV Mrr" evidence="1">
    <location>
        <begin position="71"/>
        <end position="133"/>
    </location>
</feature>
<dbReference type="SUPFAM" id="SSF52980">
    <property type="entry name" value="Restriction endonuclease-like"/>
    <property type="match status" value="1"/>
</dbReference>
<feature type="domain" description="IrrE N-terminal-like" evidence="2">
    <location>
        <begin position="262"/>
        <end position="337"/>
    </location>
</feature>
<dbReference type="PANTHER" id="PTHR43236">
    <property type="entry name" value="ANTITOXIN HIGA1"/>
    <property type="match status" value="1"/>
</dbReference>
<evidence type="ECO:0000259" key="1">
    <source>
        <dbReference type="Pfam" id="PF04471"/>
    </source>
</evidence>
<gene>
    <name evidence="3" type="ORF">H6A34_12810</name>
</gene>
<dbReference type="PANTHER" id="PTHR43236:SF2">
    <property type="entry name" value="BLL0069 PROTEIN"/>
    <property type="match status" value="1"/>
</dbReference>
<dbReference type="GO" id="GO:0003677">
    <property type="term" value="F:DNA binding"/>
    <property type="evidence" value="ECO:0007669"/>
    <property type="project" value="InterPro"/>
</dbReference>
<keyword evidence="4" id="KW-1185">Reference proteome</keyword>
<name>A0A938WTA9_9BACT</name>
<protein>
    <submittedName>
        <fullName evidence="3">ImmA/IrrE family metallo-endopeptidase</fullName>
    </submittedName>
</protein>
<proteinExistence type="predicted"/>
<reference evidence="3" key="1">
    <citation type="submission" date="2020-08" db="EMBL/GenBank/DDBJ databases">
        <authorList>
            <person name="Cejkova D."/>
            <person name="Kubasova T."/>
            <person name="Jahodarova E."/>
            <person name="Rychlik I."/>
        </authorList>
    </citation>
    <scope>NUCLEOTIDE SEQUENCE</scope>
    <source>
        <strain evidence="3">An824</strain>
    </source>
</reference>
<dbReference type="Pfam" id="PF04471">
    <property type="entry name" value="Mrr_cat"/>
    <property type="match status" value="1"/>
</dbReference>
<dbReference type="Proteomes" id="UP000706891">
    <property type="component" value="Unassembled WGS sequence"/>
</dbReference>
<accession>A0A938WTA9</accession>
<evidence type="ECO:0000313" key="3">
    <source>
        <dbReference type="EMBL" id="MBM6674747.1"/>
    </source>
</evidence>